<protein>
    <recommendedName>
        <fullName evidence="3">Ribbon-helix-helix protein CopG domain-containing protein</fullName>
    </recommendedName>
</protein>
<proteinExistence type="predicted"/>
<accession>A0ABX7Q5F5</accession>
<dbReference type="RefSeq" id="WP_207164067.1">
    <property type="nucleotide sequence ID" value="NZ_CP071382.1"/>
</dbReference>
<reference evidence="1 2" key="1">
    <citation type="submission" date="2021-03" db="EMBL/GenBank/DDBJ databases">
        <title>Geobacter metallireducens gen. nov. sp. nov., a microorganism capable of coupling the complete oxidation of organic compounds to the reduction of iron and other metals.</title>
        <authorList>
            <person name="Li Y."/>
        </authorList>
    </citation>
    <scope>NUCLEOTIDE SEQUENCE [LARGE SCALE GENOMIC DNA]</scope>
    <source>
        <strain evidence="1 2">Jerry-YX</strain>
    </source>
</reference>
<organism evidence="1 2">
    <name type="scientific">Geobacter benzoatilyticus</name>
    <dbReference type="NCBI Taxonomy" id="2815309"/>
    <lineage>
        <taxon>Bacteria</taxon>
        <taxon>Pseudomonadati</taxon>
        <taxon>Thermodesulfobacteriota</taxon>
        <taxon>Desulfuromonadia</taxon>
        <taxon>Geobacterales</taxon>
        <taxon>Geobacteraceae</taxon>
        <taxon>Geobacter</taxon>
    </lineage>
</organism>
<keyword evidence="2" id="KW-1185">Reference proteome</keyword>
<evidence type="ECO:0000313" key="1">
    <source>
        <dbReference type="EMBL" id="QSV46285.1"/>
    </source>
</evidence>
<gene>
    <name evidence="1" type="ORF">JZM60_03125</name>
</gene>
<dbReference type="EMBL" id="CP071382">
    <property type="protein sequence ID" value="QSV46285.1"/>
    <property type="molecule type" value="Genomic_DNA"/>
</dbReference>
<evidence type="ECO:0008006" key="3">
    <source>
        <dbReference type="Google" id="ProtNLM"/>
    </source>
</evidence>
<dbReference type="Proteomes" id="UP000663651">
    <property type="component" value="Chromosome"/>
</dbReference>
<evidence type="ECO:0000313" key="2">
    <source>
        <dbReference type="Proteomes" id="UP000663651"/>
    </source>
</evidence>
<name>A0ABX7Q5F5_9BACT</name>
<sequence>MKTVSMHNFHLPLPADVYEGLRDAARRLSVPATQLARQAVEEWVRQQRVNAVHEELASYAQAHAGTAADLDETLEGAAIEHLVNGEEKP</sequence>